<evidence type="ECO:0000256" key="3">
    <source>
        <dbReference type="SAM" id="Phobius"/>
    </source>
</evidence>
<dbReference type="Pfam" id="PF07591">
    <property type="entry name" value="PT-HINT"/>
    <property type="match status" value="1"/>
</dbReference>
<feature type="compositionally biased region" description="Low complexity" evidence="2">
    <location>
        <begin position="774"/>
        <end position="791"/>
    </location>
</feature>
<dbReference type="CDD" id="cd00081">
    <property type="entry name" value="Hint"/>
    <property type="match status" value="1"/>
</dbReference>
<evidence type="ECO:0000259" key="5">
    <source>
        <dbReference type="SMART" id="SM00458"/>
    </source>
</evidence>
<keyword evidence="1" id="KW-0175">Coiled coil</keyword>
<dbReference type="EMBL" id="CM000951">
    <property type="protein sequence ID" value="EFH28762.1"/>
    <property type="molecule type" value="Genomic_DNA"/>
</dbReference>
<organism evidence="6 7">
    <name type="scientific">Streptomyces sviceus (strain ATCC 29083 / DSM 924 / JCM 4929 / NBRC 13980 / NCIMB 11184 / NRRL 5439 / UC 5370)</name>
    <dbReference type="NCBI Taxonomy" id="463191"/>
    <lineage>
        <taxon>Bacteria</taxon>
        <taxon>Bacillati</taxon>
        <taxon>Actinomycetota</taxon>
        <taxon>Actinomycetes</taxon>
        <taxon>Kitasatosporales</taxon>
        <taxon>Streptomycetaceae</taxon>
        <taxon>Streptomyces</taxon>
    </lineage>
</organism>
<dbReference type="SMART" id="SM00306">
    <property type="entry name" value="HintN"/>
    <property type="match status" value="1"/>
</dbReference>
<evidence type="ECO:0000256" key="2">
    <source>
        <dbReference type="SAM" id="MobiDB-lite"/>
    </source>
</evidence>
<feature type="transmembrane region" description="Helical" evidence="3">
    <location>
        <begin position="91"/>
        <end position="113"/>
    </location>
</feature>
<feature type="compositionally biased region" description="Basic and acidic residues" evidence="2">
    <location>
        <begin position="1172"/>
        <end position="1185"/>
    </location>
</feature>
<dbReference type="SMART" id="SM00458">
    <property type="entry name" value="RICIN"/>
    <property type="match status" value="1"/>
</dbReference>
<dbReference type="InterPro" id="IPR035992">
    <property type="entry name" value="Ricin_B-like_lectins"/>
</dbReference>
<feature type="domain" description="Hint" evidence="4">
    <location>
        <begin position="1427"/>
        <end position="1526"/>
    </location>
</feature>
<dbReference type="InterPro" id="IPR000772">
    <property type="entry name" value="Ricin_B_lectin"/>
</dbReference>
<evidence type="ECO:0000256" key="1">
    <source>
        <dbReference type="SAM" id="Coils"/>
    </source>
</evidence>
<dbReference type="Proteomes" id="UP000002785">
    <property type="component" value="Chromosome"/>
</dbReference>
<keyword evidence="7" id="KW-1185">Reference proteome</keyword>
<evidence type="ECO:0000313" key="7">
    <source>
        <dbReference type="Proteomes" id="UP000002785"/>
    </source>
</evidence>
<accession>D6XBF2</accession>
<feature type="domain" description="Ricin B lectin" evidence="5">
    <location>
        <begin position="438"/>
        <end position="571"/>
    </location>
</feature>
<dbReference type="InterPro" id="IPR003587">
    <property type="entry name" value="Hint_dom_N"/>
</dbReference>
<keyword evidence="3" id="KW-1133">Transmembrane helix</keyword>
<proteinExistence type="predicted"/>
<reference evidence="6" key="1">
    <citation type="submission" date="2009-10" db="EMBL/GenBank/DDBJ databases">
        <title>The genome sequence of Streptomyces sviceus strain ATCC 29083.</title>
        <authorList>
            <consortium name="The Broad Institute Genome Sequencing Platform"/>
            <consortium name="Broad Institute Microbial Sequencing Center"/>
            <person name="Fischbach M."/>
            <person name="Godfrey P."/>
            <person name="Ward D."/>
            <person name="Young S."/>
            <person name="Zeng Q."/>
            <person name="Koehrsen M."/>
            <person name="Alvarado L."/>
            <person name="Berlin A.M."/>
            <person name="Bochicchio J."/>
            <person name="Borenstein D."/>
            <person name="Chapman S.B."/>
            <person name="Chen Z."/>
            <person name="Engels R."/>
            <person name="Freedman E."/>
            <person name="Gellesch M."/>
            <person name="Goldberg J."/>
            <person name="Griggs A."/>
            <person name="Gujja S."/>
            <person name="Heilman E.R."/>
            <person name="Heiman D.I."/>
            <person name="Hepburn T.A."/>
            <person name="Howarth C."/>
            <person name="Jen D."/>
            <person name="Larson L."/>
            <person name="Lewis B."/>
            <person name="Mehta T."/>
            <person name="Park D."/>
            <person name="Pearson M."/>
            <person name="Richards J."/>
            <person name="Roberts A."/>
            <person name="Saif S."/>
            <person name="Shea T.D."/>
            <person name="Shenoy N."/>
            <person name="Sisk P."/>
            <person name="Stolte C."/>
            <person name="Sykes S.N."/>
            <person name="Thomson T."/>
            <person name="Walk T."/>
            <person name="White J."/>
            <person name="Yandava C."/>
            <person name="Straight P."/>
            <person name="Clardy J."/>
            <person name="Hung D."/>
            <person name="Kolter R."/>
            <person name="Mekalanos J."/>
            <person name="Walker S."/>
            <person name="Walsh C.T."/>
            <person name="Wieland-Brown L.C."/>
            <person name="Haas B."/>
            <person name="Nusbaum C."/>
            <person name="Birren B."/>
        </authorList>
    </citation>
    <scope>NUCLEOTIDE SEQUENCE [LARGE SCALE GENOMIC DNA]</scope>
    <source>
        <strain evidence="6">ATCC 29083</strain>
    </source>
</reference>
<feature type="region of interest" description="Disordered" evidence="2">
    <location>
        <begin position="768"/>
        <end position="833"/>
    </location>
</feature>
<sequence length="1687" mass="176953">MATERNCPVHKPCCGKDRPAYGDVRSWRDLTSPLALECPACPRGERPPLREDPCAGLTCPSPECACHSHPLKRGIRVLRRPVRKQGRRPRWLASLATPVVPLASLALLVTGAVQPASAVGQDPRTSAAADSYDGFDAKAAEQLRFDQCLMADGLRRGGPSQYGLAGASLPLPADQLHQKADRTYGTGAFALAWQKDNDDSDAWVKKTEETRQSWSSAVSGLDDYPGAATKENFFDKTGLLPWLYQSYFKSVDLLSPFYDPSPQADDKTKKAALAIGDPLYTSGGTSQEREAWKLWKKNSGDIVPNEIFVPRVFADDARIFLASGGFPTTAPAPETPEFRIAVEDLKARFASCAWHDPIDPNRVLGKEVSQASAEWQQEIASQATQRNQILAASSSANKALQDGAFALGKLLGQSWIADYSTRWLDYYTEGGFNWIGDGQLEIQVPGAAGKCLDVAGGAKTNGTPVQVYTCNGGAAQKWQRWATYDGGYTLQNPNSGKCLEVLNGSTADGTKVQIRDCGSAKAQQWKFDVRSATALVNAASGKCLHLPTFDNSKDAVSSACNGSAAQKFRVVAKTHTGSAPAKADVDKAKANVTAAQAEAKKQLAVVKAQLATAQKAATTSDTALQAAYGIADTNGAPRGRGLLVGLQKAQVTKGAAAGLQALEKAGETAEAATRAAAGDSATITQRALAQAAQSKAEFRKEAAAAAELQAKAAADAARMHRDNAKKDKETAEAKLAVAVKAEGDAKAAAADAHAKRLAAEAEEKTAKAEKEIAAAKQAEAAQHKQNAQAEAAKAKDAKDQAEAAERTAESKRDDAVSARDHAKEMRDDAWDAEEKADAARAKADAKQAYADKLEAGTAADAARAAANQADTAADNAEAAAGRARSEADAATQAAADADAAATRAEAAAKRARSDADAAQAAKLRADAAVRTATSAAADAITASQHAASEAKTAVALADEAEQHARDARAQADGAAVEAGKAVAAAAKAAGFAHVTAQAAVDAGRAAQQVAAPANDAIELGSAYVDTDSAAGLVVLTGQSSKTIAEQQRAVAQAHAQNAAAEADAAKNLADQAKGDAKEAYTHAANAAKYAADARTYSKEALGYAADAAKAAAAAQASLARTIEYDRQAADDAAAADQAAGNAEGYARDARDSADAAALDAEAARSAAAQAEQDAKEARAAADRADAAATEAEQAAKDADKYAKEAQDAADRAEKAQANKERSAGSGTGIPGVFAVPDESTVEIVSSRQIGTCPGLPDAAFQGCNAKYDLVVTYEADVYLCTDDQAQATVDGCPKSAWQFLKRVTLKNIKIEGWTHHFSGKDIVRAGWQNLFGDVAGSILFSFFAEDLMDCWHGDKTACAWSLATYIPLEGALGPIARAVTALDAAAKTGIGYAAAWKALRALDGLSNEALAGIAAKIGRILGKSCERNSFPGTTPVLMADGTTKRIQDVRVGDAVLATDPESGRTEGHTVTDTIYTPDDTDFADITIGAGNARITATQHHPFWSPGAHRWIDAGDLEPGQTLRTNEGQTVTVVGVRLYHRLHSAYNLTVDNLHTYYVLAGSTSVLVHNSASVCEHIALGLQTVDEDIMALEEFAMEREALTYHDWPGSGPWYKKFEAYLSSGSTTKISFNLDGITDPLAAARAGKTVDPSGFEGLTNWELYKISQSPQAWDRITWYKGGRVDANPFK</sequence>
<dbReference type="InterPro" id="IPR036844">
    <property type="entry name" value="Hint_dom_sf"/>
</dbReference>
<gene>
    <name evidence="6" type="ORF">SSEG_11006</name>
</gene>
<evidence type="ECO:0000259" key="4">
    <source>
        <dbReference type="SMART" id="SM00306"/>
    </source>
</evidence>
<protein>
    <recommendedName>
        <fullName evidence="8">Virulence factor</fullName>
    </recommendedName>
</protein>
<dbReference type="InterPro" id="IPR030934">
    <property type="entry name" value="Intein_C"/>
</dbReference>
<dbReference type="Gene3D" id="2.170.16.10">
    <property type="entry name" value="Hedgehog/Intein (Hint) domain"/>
    <property type="match status" value="1"/>
</dbReference>
<dbReference type="Gene3D" id="2.80.10.50">
    <property type="match status" value="3"/>
</dbReference>
<dbReference type="CDD" id="cd00161">
    <property type="entry name" value="beta-trefoil_Ricin-like"/>
    <property type="match status" value="1"/>
</dbReference>
<dbReference type="eggNOG" id="COG2730">
    <property type="taxonomic scope" value="Bacteria"/>
</dbReference>
<dbReference type="NCBIfam" id="TIGR01443">
    <property type="entry name" value="intein_Cterm"/>
    <property type="match status" value="1"/>
</dbReference>
<dbReference type="Pfam" id="PF00652">
    <property type="entry name" value="Ricin_B_lectin"/>
    <property type="match status" value="1"/>
</dbReference>
<dbReference type="PROSITE" id="PS50818">
    <property type="entry name" value="INTEIN_C_TER"/>
    <property type="match status" value="1"/>
</dbReference>
<feature type="compositionally biased region" description="Basic and acidic residues" evidence="2">
    <location>
        <begin position="1193"/>
        <end position="1222"/>
    </location>
</feature>
<dbReference type="HOGENOM" id="CLU_245169_0_0_11"/>
<feature type="coiled-coil region" evidence="1">
    <location>
        <begin position="1043"/>
        <end position="1075"/>
    </location>
</feature>
<evidence type="ECO:0008006" key="8">
    <source>
        <dbReference type="Google" id="ProtNLM"/>
    </source>
</evidence>
<dbReference type="eggNOG" id="COG3209">
    <property type="taxonomic scope" value="Bacteria"/>
</dbReference>
<name>D6XBF2_STRX2</name>
<evidence type="ECO:0000313" key="6">
    <source>
        <dbReference type="EMBL" id="EFH28762.1"/>
    </source>
</evidence>
<dbReference type="SUPFAM" id="SSF51294">
    <property type="entry name" value="Hedgehog/intein (Hint) domain"/>
    <property type="match status" value="1"/>
</dbReference>
<keyword evidence="3" id="KW-0812">Transmembrane</keyword>
<dbReference type="PROSITE" id="PS50231">
    <property type="entry name" value="RICIN_B_LECTIN"/>
    <property type="match status" value="1"/>
</dbReference>
<feature type="region of interest" description="Disordered" evidence="2">
    <location>
        <begin position="1167"/>
        <end position="1232"/>
    </location>
</feature>
<dbReference type="SUPFAM" id="SSF50370">
    <property type="entry name" value="Ricin B-like lectins"/>
    <property type="match status" value="1"/>
</dbReference>
<keyword evidence="3" id="KW-0472">Membrane</keyword>
<feature type="compositionally biased region" description="Basic and acidic residues" evidence="2">
    <location>
        <begin position="792"/>
        <end position="833"/>
    </location>
</feature>